<dbReference type="PROSITE" id="PS00107">
    <property type="entry name" value="PROTEIN_KINASE_ATP"/>
    <property type="match status" value="1"/>
</dbReference>
<dbReference type="GO" id="GO:0005524">
    <property type="term" value="F:ATP binding"/>
    <property type="evidence" value="ECO:0007669"/>
    <property type="project" value="UniProtKB-UniRule"/>
</dbReference>
<dbReference type="Pfam" id="PF07714">
    <property type="entry name" value="PK_Tyr_Ser-Thr"/>
    <property type="match status" value="1"/>
</dbReference>
<reference evidence="7" key="1">
    <citation type="submission" date="2023-03" db="EMBL/GenBank/DDBJ databases">
        <authorList>
            <person name="Steffen K."/>
            <person name="Cardenas P."/>
        </authorList>
    </citation>
    <scope>NUCLEOTIDE SEQUENCE</scope>
</reference>
<feature type="coiled-coil region" evidence="4">
    <location>
        <begin position="421"/>
        <end position="518"/>
    </location>
</feature>
<dbReference type="InterPro" id="IPR008266">
    <property type="entry name" value="Tyr_kinase_AS"/>
</dbReference>
<evidence type="ECO:0000313" key="7">
    <source>
        <dbReference type="EMBL" id="CAI8018780.1"/>
    </source>
</evidence>
<keyword evidence="4" id="KW-0175">Coiled coil</keyword>
<sequence length="788" mass="88565">MAERFLHDYPELKPFVLSDVRLTGVTIGFGAHGSVEEVAIPGAICAAKRVHDIFVKGAKNQDAAMRKASNQFKRECQLMSTLRHPNIVQFLGVVFFPFPDSRLPALVMERLLTNLHDLLVPETDASVPSDVSKPFIPLDLKCSILHNVACGLAYLHGRSEPIIHRNLSARKVLLNSGMVAKIADLGGARTITGMREAAAMTKGPGDSLYMPPEANAPSSSNAEMSKYDASIDIFSLGILSIFTIGGNLPCDLLPPNYPDENSGLLVARSELERRSKYLPDVKSEIHASGQLCADHSLMRLIQQCLHNIPHKRPTIHEALGLLEEARAGVGDEGSKRNKLELLQAVHIESKHQEFQHVMAENADLQCSIQMKETELSKVQEQLRDKEEKLTTVLGALTRAATTIRRGQEQIQDMMQHETEVVQAKDRELAQTQRQLRQKEEELLRKAEELQRAEEGIKKEQHQMHEMRQREFELVQSWDRAQQQMTQMTAVEERMKVELQQAHAQVNELQQRVDEIEKTKYDKRLVQEQATAAERRGPSWEVKEDELEVTDETLGCGGWALVKVAKLKVAAKCLHNQLIYDYHRDSFRREMDMAARLCHPNLLRFLGAKLEGDMTILTEFMPISLRALINGDPQQPLSLQHILSITLDVARALNYLHSMTPDPIIHRDLSSANVLLQPSSNGGWLAKVADYGTANFQSLLKTQNPGSPVYNAPESHDPAAQTPKMDIYSFGVLLVEMYTGHLPTVECRAELMKSMYHPGLMNLARQCLNEDKDRRPTAAQVLELLQDMH</sequence>
<feature type="region of interest" description="Disordered" evidence="5">
    <location>
        <begin position="202"/>
        <end position="221"/>
    </location>
</feature>
<feature type="domain" description="Protein kinase" evidence="6">
    <location>
        <begin position="21"/>
        <end position="326"/>
    </location>
</feature>
<dbReference type="EMBL" id="CASHTH010001711">
    <property type="protein sequence ID" value="CAI8018780.1"/>
    <property type="molecule type" value="Genomic_DNA"/>
</dbReference>
<comment type="caution">
    <text evidence="7">The sequence shown here is derived from an EMBL/GenBank/DDBJ whole genome shotgun (WGS) entry which is preliminary data.</text>
</comment>
<dbReference type="Gene3D" id="1.10.510.10">
    <property type="entry name" value="Transferase(Phosphotransferase) domain 1"/>
    <property type="match status" value="2"/>
</dbReference>
<dbReference type="GO" id="GO:0097527">
    <property type="term" value="P:necroptotic signaling pathway"/>
    <property type="evidence" value="ECO:0007669"/>
    <property type="project" value="TreeGrafter"/>
</dbReference>
<dbReference type="InterPro" id="IPR000719">
    <property type="entry name" value="Prot_kinase_dom"/>
</dbReference>
<proteinExistence type="predicted"/>
<keyword evidence="7" id="KW-0808">Transferase</keyword>
<evidence type="ECO:0000256" key="1">
    <source>
        <dbReference type="ARBA" id="ARBA00022741"/>
    </source>
</evidence>
<dbReference type="SUPFAM" id="SSF56112">
    <property type="entry name" value="Protein kinase-like (PK-like)"/>
    <property type="match status" value="2"/>
</dbReference>
<evidence type="ECO:0000313" key="8">
    <source>
        <dbReference type="Proteomes" id="UP001174909"/>
    </source>
</evidence>
<dbReference type="Proteomes" id="UP001174909">
    <property type="component" value="Unassembled WGS sequence"/>
</dbReference>
<keyword evidence="8" id="KW-1185">Reference proteome</keyword>
<accession>A0AA35RW01</accession>
<dbReference type="PROSITE" id="PS00109">
    <property type="entry name" value="PROTEIN_KINASE_TYR"/>
    <property type="match status" value="1"/>
</dbReference>
<name>A0AA35RW01_GEOBA</name>
<dbReference type="InterPro" id="IPR051681">
    <property type="entry name" value="Ser/Thr_Kinases-Pseudokinases"/>
</dbReference>
<dbReference type="PROSITE" id="PS50011">
    <property type="entry name" value="PROTEIN_KINASE_DOM"/>
    <property type="match status" value="2"/>
</dbReference>
<gene>
    <name evidence="7" type="ORF">GBAR_LOCUS11375</name>
</gene>
<dbReference type="PANTHER" id="PTHR44329:SF298">
    <property type="entry name" value="MIXED LINEAGE KINASE DOMAIN-LIKE PROTEIN"/>
    <property type="match status" value="1"/>
</dbReference>
<evidence type="ECO:0000256" key="5">
    <source>
        <dbReference type="SAM" id="MobiDB-lite"/>
    </source>
</evidence>
<dbReference type="PANTHER" id="PTHR44329">
    <property type="entry name" value="SERINE/THREONINE-PROTEIN KINASE TNNI3K-RELATED"/>
    <property type="match status" value="1"/>
</dbReference>
<feature type="domain" description="Protein kinase" evidence="6">
    <location>
        <begin position="547"/>
        <end position="788"/>
    </location>
</feature>
<dbReference type="GO" id="GO:0004672">
    <property type="term" value="F:protein kinase activity"/>
    <property type="evidence" value="ECO:0007669"/>
    <property type="project" value="InterPro"/>
</dbReference>
<feature type="coiled-coil region" evidence="4">
    <location>
        <begin position="361"/>
        <end position="388"/>
    </location>
</feature>
<feature type="binding site" evidence="3">
    <location>
        <position position="48"/>
    </location>
    <ligand>
        <name>ATP</name>
        <dbReference type="ChEBI" id="CHEBI:30616"/>
    </ligand>
</feature>
<evidence type="ECO:0000259" key="6">
    <source>
        <dbReference type="PROSITE" id="PS50011"/>
    </source>
</evidence>
<evidence type="ECO:0000256" key="4">
    <source>
        <dbReference type="SAM" id="Coils"/>
    </source>
</evidence>
<dbReference type="Pfam" id="PF00069">
    <property type="entry name" value="Pkinase"/>
    <property type="match status" value="1"/>
</dbReference>
<organism evidence="7 8">
    <name type="scientific">Geodia barretti</name>
    <name type="common">Barrett's horny sponge</name>
    <dbReference type="NCBI Taxonomy" id="519541"/>
    <lineage>
        <taxon>Eukaryota</taxon>
        <taxon>Metazoa</taxon>
        <taxon>Porifera</taxon>
        <taxon>Demospongiae</taxon>
        <taxon>Heteroscleromorpha</taxon>
        <taxon>Tetractinellida</taxon>
        <taxon>Astrophorina</taxon>
        <taxon>Geodiidae</taxon>
        <taxon>Geodia</taxon>
    </lineage>
</organism>
<keyword evidence="1 3" id="KW-0547">Nucleotide-binding</keyword>
<dbReference type="InterPro" id="IPR017441">
    <property type="entry name" value="Protein_kinase_ATP_BS"/>
</dbReference>
<dbReference type="InterPro" id="IPR001245">
    <property type="entry name" value="Ser-Thr/Tyr_kinase_cat_dom"/>
</dbReference>
<evidence type="ECO:0000256" key="2">
    <source>
        <dbReference type="ARBA" id="ARBA00022840"/>
    </source>
</evidence>
<dbReference type="AlphaFoldDB" id="A0AA35RW01"/>
<dbReference type="InterPro" id="IPR011009">
    <property type="entry name" value="Kinase-like_dom_sf"/>
</dbReference>
<keyword evidence="7" id="KW-0418">Kinase</keyword>
<evidence type="ECO:0000256" key="3">
    <source>
        <dbReference type="PROSITE-ProRule" id="PRU10141"/>
    </source>
</evidence>
<keyword evidence="2 3" id="KW-0067">ATP-binding</keyword>
<dbReference type="Gene3D" id="3.30.200.20">
    <property type="entry name" value="Phosphorylase Kinase, domain 1"/>
    <property type="match status" value="2"/>
</dbReference>
<protein>
    <submittedName>
        <fullName evidence="7">Probable serine/threonine-protein kinase drkB</fullName>
    </submittedName>
</protein>